<dbReference type="OrthoDB" id="509690at2759"/>
<evidence type="ECO:0008006" key="3">
    <source>
        <dbReference type="Google" id="ProtNLM"/>
    </source>
</evidence>
<reference evidence="1" key="1">
    <citation type="journal article" date="2020" name="Fungal Divers.">
        <title>Resolving the Mortierellaceae phylogeny through synthesis of multi-gene phylogenetics and phylogenomics.</title>
        <authorList>
            <person name="Vandepol N."/>
            <person name="Liber J."/>
            <person name="Desiro A."/>
            <person name="Na H."/>
            <person name="Kennedy M."/>
            <person name="Barry K."/>
            <person name="Grigoriev I.V."/>
            <person name="Miller A.N."/>
            <person name="O'Donnell K."/>
            <person name="Stajich J.E."/>
            <person name="Bonito G."/>
        </authorList>
    </citation>
    <scope>NUCLEOTIDE SEQUENCE</scope>
    <source>
        <strain evidence="1">KOD1015</strain>
    </source>
</reference>
<comment type="caution">
    <text evidence="1">The sequence shown here is derived from an EMBL/GenBank/DDBJ whole genome shotgun (WGS) entry which is preliminary data.</text>
</comment>
<dbReference type="Gene3D" id="2.160.20.10">
    <property type="entry name" value="Single-stranded right-handed beta-helix, Pectin lyase-like"/>
    <property type="match status" value="1"/>
</dbReference>
<dbReference type="InterPro" id="IPR012334">
    <property type="entry name" value="Pectin_lyas_fold"/>
</dbReference>
<protein>
    <recommendedName>
        <fullName evidence="3">Pectate lyase superfamily protein</fullName>
    </recommendedName>
</protein>
<accession>A0A9P6KHC8</accession>
<gene>
    <name evidence="1" type="ORF">BGW38_004465</name>
</gene>
<dbReference type="Proteomes" id="UP000780801">
    <property type="component" value="Unassembled WGS sequence"/>
</dbReference>
<evidence type="ECO:0000313" key="2">
    <source>
        <dbReference type="Proteomes" id="UP000780801"/>
    </source>
</evidence>
<proteinExistence type="predicted"/>
<keyword evidence="2" id="KW-1185">Reference proteome</keyword>
<dbReference type="SUPFAM" id="SSF51126">
    <property type="entry name" value="Pectin lyase-like"/>
    <property type="match status" value="1"/>
</dbReference>
<name>A0A9P6KHC8_9FUNG</name>
<evidence type="ECO:0000313" key="1">
    <source>
        <dbReference type="EMBL" id="KAF9584963.1"/>
    </source>
</evidence>
<dbReference type="AlphaFoldDB" id="A0A9P6KHC8"/>
<dbReference type="InterPro" id="IPR011050">
    <property type="entry name" value="Pectin_lyase_fold/virulence"/>
</dbReference>
<organism evidence="1 2">
    <name type="scientific">Lunasporangiospora selenospora</name>
    <dbReference type="NCBI Taxonomy" id="979761"/>
    <lineage>
        <taxon>Eukaryota</taxon>
        <taxon>Fungi</taxon>
        <taxon>Fungi incertae sedis</taxon>
        <taxon>Mucoromycota</taxon>
        <taxon>Mortierellomycotina</taxon>
        <taxon>Mortierellomycetes</taxon>
        <taxon>Mortierellales</taxon>
        <taxon>Mortierellaceae</taxon>
        <taxon>Lunasporangiospora</taxon>
    </lineage>
</organism>
<dbReference type="EMBL" id="JAABOA010000286">
    <property type="protein sequence ID" value="KAF9584963.1"/>
    <property type="molecule type" value="Genomic_DNA"/>
</dbReference>
<sequence>MSLEQIGRRAGRMLANRMRAPPSYHETCPSRDTGDLDQLKLPDADGNTIPNFSRVGYREGLARIPFIPVQIVVEPSLDPSSDDTSRIQEAIDAVAQSPLICMGEDGARIRGTVLLKAGTYRVAGAIVINASGTVLRGEGQDESGTIVIATGNIQRDFVLVNGMLGSEMGAVEMQRTKARTAEMQPINGYRGSKKPDTYTSRGADILVGSTQIPVESTKGYKIGDRIVIERPGCDEWIDNIRMNCLPSRPGNIQSNQWTAKTYTFRFERKIVAIDCATNTFTIDIPMVMRLDPKYPQARVYELIHKMPTVSDVGVENLRLVSEYDPCNPEDENHGWYAVIMDNTVHGWVADVTTVHFVSGIFAGRWSRYITIQDCSVLDPVSKPTEGGRRYQFNLSGQMGLVKRCYTTNARHDFITLGRICGPNVFVDSTGVNGNNDTGPHERWAMGTLYDNITCNTLNVRQRSWMGSGQGWAGVFHVIYNCTAHKSNNCFQDPPGATNWIIGFQGALTKRPAFEEPGKSPMFCTLPSYPRSLYWAQLIERAHGDIQYVKKIAGYEGKLQYPPRL</sequence>